<organism evidence="1 2">
    <name type="scientific">Kordia periserrulae</name>
    <dbReference type="NCBI Taxonomy" id="701523"/>
    <lineage>
        <taxon>Bacteria</taxon>
        <taxon>Pseudomonadati</taxon>
        <taxon>Bacteroidota</taxon>
        <taxon>Flavobacteriia</taxon>
        <taxon>Flavobacteriales</taxon>
        <taxon>Flavobacteriaceae</taxon>
        <taxon>Kordia</taxon>
    </lineage>
</organism>
<proteinExistence type="predicted"/>
<evidence type="ECO:0000313" key="2">
    <source>
        <dbReference type="Proteomes" id="UP000244090"/>
    </source>
</evidence>
<dbReference type="EMBL" id="QBKT01000007">
    <property type="protein sequence ID" value="PTX60161.1"/>
    <property type="molecule type" value="Genomic_DNA"/>
</dbReference>
<reference evidence="1 2" key="1">
    <citation type="submission" date="2018-04" db="EMBL/GenBank/DDBJ databases">
        <title>Genomic Encyclopedia of Archaeal and Bacterial Type Strains, Phase II (KMG-II): from individual species to whole genera.</title>
        <authorList>
            <person name="Goeker M."/>
        </authorList>
    </citation>
    <scope>NUCLEOTIDE SEQUENCE [LARGE SCALE GENOMIC DNA]</scope>
    <source>
        <strain evidence="1 2">DSM 25731</strain>
    </source>
</reference>
<dbReference type="RefSeq" id="WP_108115767.1">
    <property type="nucleotide sequence ID" value="NZ_QBKT01000007.1"/>
</dbReference>
<keyword evidence="2" id="KW-1185">Reference proteome</keyword>
<dbReference type="Proteomes" id="UP000244090">
    <property type="component" value="Unassembled WGS sequence"/>
</dbReference>
<comment type="caution">
    <text evidence="1">The sequence shown here is derived from an EMBL/GenBank/DDBJ whole genome shotgun (WGS) entry which is preliminary data.</text>
</comment>
<dbReference type="AlphaFoldDB" id="A0A2T6BVR9"/>
<dbReference type="OrthoDB" id="226361at2"/>
<protein>
    <submittedName>
        <fullName evidence="1">Uncharacterized protein</fullName>
    </submittedName>
</protein>
<sequence>MKRVIITVLLVVVFGLLLMNMSGPQTNDSTFMFDTPAYQGNKDFQDPEKRAAFADAWDKYVHRYTVTSADYNLSGGYDYTVPGKTYVNPKEHPDFFKDAAQIAVRWEAFPGRVLYYLKQKFIDTYGFVKGTDLMYKMVDIGPEAYQAAYKDSIVYIPQSPCNPNPENLKLFDPLGPRGWLDEYCEMGIKRNTAKKITRLHFTCENPEYYWTMWKIDPNKVLEIYQKTLNNNNIQLEDLYLTDAQGNAVIDRTTQLPAYNPINKWNSGTEMSDTKGGAMHLTSPPNELSAEIVLAGGGAVLRSYNVEENADANTLICCSKYGRRFRHSDPHIGQNVYQAVQEGLEVTLLNPVGLYLQEPLYQYFELPDNAPEGAKIQDCFKFVRGEVHNKKDQMTYPNNMILHMIMEVPESWDQSITLEDFKVFGKNIKYGSQVMETIKVQLAAAGKPASTETKARELDCTSDNGIVGVDYFVDANILKTSISEYNKLNVFANVTCNITQVAQGTTVNNLAVVISNVVDAYGNEISPNDFKPENFNISFPDSNIEVSARYAGNDKAFETLTKGNEYTFIISVNVPEDTPVGQYSILVTQNNFGLAVPHMLEVVAADALAQ</sequence>
<accession>A0A2T6BVR9</accession>
<gene>
    <name evidence="1" type="ORF">C8N46_107167</name>
</gene>
<name>A0A2T6BVR9_9FLAO</name>
<evidence type="ECO:0000313" key="1">
    <source>
        <dbReference type="EMBL" id="PTX60161.1"/>
    </source>
</evidence>